<reference evidence="4 6" key="2">
    <citation type="submission" date="2023-09" db="EMBL/GenBank/DDBJ databases">
        <title>Complete-Gapless Cercospora beticola genome.</title>
        <authorList>
            <person name="Wyatt N.A."/>
            <person name="Spanner R.E."/>
            <person name="Bolton M.D."/>
        </authorList>
    </citation>
    <scope>NUCLEOTIDE SEQUENCE [LARGE SCALE GENOMIC DNA]</scope>
    <source>
        <strain evidence="4">Cb09-40</strain>
    </source>
</reference>
<dbReference type="SMART" id="SM00672">
    <property type="entry name" value="CAP10"/>
    <property type="match status" value="1"/>
</dbReference>
<dbReference type="Proteomes" id="UP001302367">
    <property type="component" value="Chromosome 6"/>
</dbReference>
<dbReference type="AlphaFoldDB" id="A0A2G5HQV5"/>
<evidence type="ECO:0000313" key="5">
    <source>
        <dbReference type="Proteomes" id="UP000230605"/>
    </source>
</evidence>
<dbReference type="Proteomes" id="UP000230605">
    <property type="component" value="Chromosome 6"/>
</dbReference>
<dbReference type="EMBL" id="LKMD01000104">
    <property type="protein sequence ID" value="PIA94905.1"/>
    <property type="molecule type" value="Genomic_DNA"/>
</dbReference>
<evidence type="ECO:0000313" key="6">
    <source>
        <dbReference type="Proteomes" id="UP001302367"/>
    </source>
</evidence>
<keyword evidence="1" id="KW-1133">Transmembrane helix</keyword>
<keyword evidence="1" id="KW-0812">Transmembrane</keyword>
<dbReference type="EMBL" id="CP134189">
    <property type="protein sequence ID" value="WPB05094.1"/>
    <property type="molecule type" value="Genomic_DNA"/>
</dbReference>
<evidence type="ECO:0000256" key="1">
    <source>
        <dbReference type="SAM" id="Phobius"/>
    </source>
</evidence>
<dbReference type="InterPro" id="IPR051091">
    <property type="entry name" value="O-Glucosyltr/Glycosyltrsf_90"/>
</dbReference>
<sequence length="625" mass="70866">MLISAASIHNRLVQLGLAVAIGLALTFVFLPTPISLRRHVVRPHAAPTFSIAPRPDHPIDTLTSRADHAYKGLLTRETKNVHDAAEAYRSRRGRQPPPLFDVWFQFAANSSAVIVEDFFDRIYDDLEPFWGVSPKQIREQASDFIHRISVRNGNATGRTDIERREWIELWTDMVRIVAPLLPDMDIPINVMDESRIVVPWEEIDGYMTKAELAKKVVPPSELKTDFSGLQAAIKDMDRHPPPAFDAGFEGEGPYWRLAVVGCPPESPARKVYEETDFSTPPPLSTQSPPNTLEGYVQNWTYACSPCDHPDLQGLHGTFVEPISIANTKNFFPLFGGSKLPMNNEILLPPAMYWTTDPFYSGGNDHGGVWEDKKNKLIWRGSASGGRNRKENWTRFQRHRFISMLNATSIKELEQKSEQKGINFVLPDSDAYSLTVQKPEAPEHAFSDWVDSFSDAAAVHLLCFPEDPPGPHCTYTDHYFSVAKAMPMKQQYSNKYLPDIDGNSFSGRYRGFLGSTSLPIKATIYQEWHDSRLVPWKHFVPMDNTFIDIYGIMEYFVGNELLGLAGHDDVARNIALEGKAWTEKVLRREDMSVYVLRLLLEYARICDDDRERMGWTESQISDDAVT</sequence>
<evidence type="ECO:0000313" key="3">
    <source>
        <dbReference type="EMBL" id="PIA94905.1"/>
    </source>
</evidence>
<name>A0A2G5HQV5_CERBT</name>
<dbReference type="OrthoDB" id="541052at2759"/>
<accession>A0A2G5HQV5</accession>
<keyword evidence="6" id="KW-1185">Reference proteome</keyword>
<dbReference type="InterPro" id="IPR006598">
    <property type="entry name" value="CAP10"/>
</dbReference>
<dbReference type="GO" id="GO:0016740">
    <property type="term" value="F:transferase activity"/>
    <property type="evidence" value="ECO:0007669"/>
    <property type="project" value="UniProtKB-KW"/>
</dbReference>
<organism evidence="3 5">
    <name type="scientific">Cercospora beticola</name>
    <name type="common">Sugarbeet leaf spot fungus</name>
    <dbReference type="NCBI Taxonomy" id="122368"/>
    <lineage>
        <taxon>Eukaryota</taxon>
        <taxon>Fungi</taxon>
        <taxon>Dikarya</taxon>
        <taxon>Ascomycota</taxon>
        <taxon>Pezizomycotina</taxon>
        <taxon>Dothideomycetes</taxon>
        <taxon>Dothideomycetidae</taxon>
        <taxon>Mycosphaerellales</taxon>
        <taxon>Mycosphaerellaceae</taxon>
        <taxon>Cercospora</taxon>
    </lineage>
</organism>
<dbReference type="PANTHER" id="PTHR12203">
    <property type="entry name" value="KDEL LYS-ASP-GLU-LEU CONTAINING - RELATED"/>
    <property type="match status" value="1"/>
</dbReference>
<evidence type="ECO:0000259" key="2">
    <source>
        <dbReference type="SMART" id="SM00672"/>
    </source>
</evidence>
<dbReference type="Pfam" id="PF05686">
    <property type="entry name" value="Glyco_transf_90"/>
    <property type="match status" value="1"/>
</dbReference>
<keyword evidence="3" id="KW-0808">Transferase</keyword>
<reference evidence="3 5" key="1">
    <citation type="submission" date="2015-10" db="EMBL/GenBank/DDBJ databases">
        <title>The cercosporin biosynthetic gene cluster was horizontally transferred to several fungal lineages and shown to be expanded in Cercospora beticola based on microsynteny with recipient genomes.</title>
        <authorList>
            <person name="De Jonge R."/>
            <person name="Ebert M.K."/>
            <person name="Suttle J.C."/>
            <person name="Jurick Ii W.M."/>
            <person name="Secor G.A."/>
            <person name="Thomma B.P."/>
            <person name="Van De Peer Y."/>
            <person name="Bolton M.D."/>
        </authorList>
    </citation>
    <scope>NUCLEOTIDE SEQUENCE [LARGE SCALE GENOMIC DNA]</scope>
    <source>
        <strain evidence="3 5">09-40</strain>
    </source>
</reference>
<protein>
    <submittedName>
        <fullName evidence="3">Beta-1,2-xylosyltransferase 1</fullName>
    </submittedName>
</protein>
<keyword evidence="1" id="KW-0472">Membrane</keyword>
<feature type="transmembrane region" description="Helical" evidence="1">
    <location>
        <begin position="12"/>
        <end position="30"/>
    </location>
</feature>
<evidence type="ECO:0000313" key="4">
    <source>
        <dbReference type="EMBL" id="WPB05094.1"/>
    </source>
</evidence>
<dbReference type="PANTHER" id="PTHR12203:SF22">
    <property type="entry name" value="CAPSULE ASSOCIATED PROTEIN"/>
    <property type="match status" value="1"/>
</dbReference>
<gene>
    <name evidence="3" type="ORF">CB0940_08517</name>
    <name evidence="4" type="ORF">RHO25_009744</name>
</gene>
<proteinExistence type="predicted"/>
<feature type="domain" description="Glycosyl transferase CAP10" evidence="2">
    <location>
        <begin position="304"/>
        <end position="608"/>
    </location>
</feature>